<proteinExistence type="predicted"/>
<dbReference type="InterPro" id="IPR016476">
    <property type="entry name" value="SH3_dom_pro"/>
</dbReference>
<sequence length="244" mass="27227">MSTMKSLTGLLLFITLIWPGGAVLAAEAQPETRYISDTLIVTLRDGPGPSFTPLKALKTGTKLTVLDKRDHYLQVQTASGVTGWLKAQYTIPTPPGAIEAPKLRGELNRLVLTNKHLSQKIKSLKDQLAQQQATLQDANNKLTEQDSAEQTASKELQDKLESITNKYNELLAQSQDVIKLEKSHEILTKTYNTLRQQTDKLRQENQELISNTRLYWFLAGGGIFLIGWLIGKISLKKKRSSLSL</sequence>
<dbReference type="SMART" id="SM00287">
    <property type="entry name" value="SH3b"/>
    <property type="match status" value="1"/>
</dbReference>
<dbReference type="EMBL" id="UOEX01000155">
    <property type="protein sequence ID" value="VAW36117.1"/>
    <property type="molecule type" value="Genomic_DNA"/>
</dbReference>
<reference evidence="9" key="1">
    <citation type="submission" date="2018-06" db="EMBL/GenBank/DDBJ databases">
        <authorList>
            <person name="Zhirakovskaya E."/>
        </authorList>
    </citation>
    <scope>NUCLEOTIDE SEQUENCE</scope>
</reference>
<keyword evidence="6" id="KW-0175">Coiled coil</keyword>
<evidence type="ECO:0000256" key="1">
    <source>
        <dbReference type="ARBA" id="ARBA00004167"/>
    </source>
</evidence>
<accession>A0A3B0VD00</accession>
<dbReference type="AlphaFoldDB" id="A0A3B0VD00"/>
<keyword evidence="4 7" id="KW-1133">Transmembrane helix</keyword>
<keyword evidence="3" id="KW-0732">Signal</keyword>
<dbReference type="InterPro" id="IPR003646">
    <property type="entry name" value="SH3-like_bac-type"/>
</dbReference>
<evidence type="ECO:0000256" key="6">
    <source>
        <dbReference type="SAM" id="Coils"/>
    </source>
</evidence>
<evidence type="ECO:0000256" key="5">
    <source>
        <dbReference type="ARBA" id="ARBA00023136"/>
    </source>
</evidence>
<dbReference type="GO" id="GO:0016020">
    <property type="term" value="C:membrane"/>
    <property type="evidence" value="ECO:0007669"/>
    <property type="project" value="UniProtKB-SubCell"/>
</dbReference>
<evidence type="ECO:0000256" key="7">
    <source>
        <dbReference type="SAM" id="Phobius"/>
    </source>
</evidence>
<gene>
    <name evidence="9" type="ORF">MNBD_DELTA03-985</name>
</gene>
<protein>
    <recommendedName>
        <fullName evidence="8">SH3b domain-containing protein</fullName>
    </recommendedName>
</protein>
<dbReference type="Gene3D" id="2.30.30.40">
    <property type="entry name" value="SH3 Domains"/>
    <property type="match status" value="1"/>
</dbReference>
<evidence type="ECO:0000259" key="8">
    <source>
        <dbReference type="PROSITE" id="PS51781"/>
    </source>
</evidence>
<evidence type="ECO:0000313" key="9">
    <source>
        <dbReference type="EMBL" id="VAW36117.1"/>
    </source>
</evidence>
<evidence type="ECO:0000256" key="2">
    <source>
        <dbReference type="ARBA" id="ARBA00022692"/>
    </source>
</evidence>
<name>A0A3B0VD00_9ZZZZ</name>
<evidence type="ECO:0000256" key="3">
    <source>
        <dbReference type="ARBA" id="ARBA00022729"/>
    </source>
</evidence>
<feature type="transmembrane region" description="Helical" evidence="7">
    <location>
        <begin position="214"/>
        <end position="235"/>
    </location>
</feature>
<keyword evidence="2 7" id="KW-0812">Transmembrane</keyword>
<keyword evidence="5 7" id="KW-0472">Membrane</keyword>
<dbReference type="PROSITE" id="PS51781">
    <property type="entry name" value="SH3B"/>
    <property type="match status" value="1"/>
</dbReference>
<comment type="subcellular location">
    <subcellularLocation>
        <location evidence="1">Membrane</location>
        <topology evidence="1">Single-pass membrane protein</topology>
    </subcellularLocation>
</comment>
<dbReference type="Pfam" id="PF08239">
    <property type="entry name" value="SH3_3"/>
    <property type="match status" value="1"/>
</dbReference>
<feature type="domain" description="SH3b" evidence="8">
    <location>
        <begin position="30"/>
        <end position="94"/>
    </location>
</feature>
<evidence type="ECO:0000256" key="4">
    <source>
        <dbReference type="ARBA" id="ARBA00022989"/>
    </source>
</evidence>
<organism evidence="9">
    <name type="scientific">hydrothermal vent metagenome</name>
    <dbReference type="NCBI Taxonomy" id="652676"/>
    <lineage>
        <taxon>unclassified sequences</taxon>
        <taxon>metagenomes</taxon>
        <taxon>ecological metagenomes</taxon>
    </lineage>
</organism>
<dbReference type="NCBIfam" id="TIGR04211">
    <property type="entry name" value="SH3_and_anchor"/>
    <property type="match status" value="2"/>
</dbReference>
<feature type="coiled-coil region" evidence="6">
    <location>
        <begin position="107"/>
        <end position="211"/>
    </location>
</feature>